<dbReference type="Proteomes" id="UP001365931">
    <property type="component" value="Segment"/>
</dbReference>
<protein>
    <submittedName>
        <fullName evidence="1">Uncharacterized protein</fullName>
    </submittedName>
</protein>
<sequence>MSRVDFLFRFDKIVAYSAERGQVMKNVKINKSHLTEIQDGDFRNKLSYRRFLKGLKRAIEMQELKDAGYILFIDGIPMNKDENFVFGDMNDKPCFGIGDDRCMYVWLGSVFCAETGNVHVDKEEMEIFNTVSYIAPKHIHKMRKL</sequence>
<accession>A0ACD5FRG4</accession>
<reference evidence="1" key="1">
    <citation type="submission" date="2024-09" db="EMBL/GenBank/DDBJ databases">
        <title>The complete genome of Klebsiella pneumoniae phage phi1_175008.</title>
        <authorList>
            <person name="Li J."/>
            <person name="Feng Y."/>
            <person name="Zong Z."/>
        </authorList>
    </citation>
    <scope>NUCLEOTIDE SEQUENCE</scope>
</reference>
<proteinExistence type="predicted"/>
<dbReference type="EMBL" id="PQ360875">
    <property type="protein sequence ID" value="XKX17652.1"/>
    <property type="molecule type" value="Genomic_DNA"/>
</dbReference>
<name>A0ACD5FRG4_9CAUD</name>
<evidence type="ECO:0000313" key="1">
    <source>
        <dbReference type="EMBL" id="XKX17652.1"/>
    </source>
</evidence>
<organism evidence="1 2">
    <name type="scientific">Klebsiella phage phi1_175008</name>
    <dbReference type="NCBI Taxonomy" id="3127744"/>
    <lineage>
        <taxon>Viruses</taxon>
        <taxon>Duplodnaviria</taxon>
        <taxon>Heunggongvirae</taxon>
        <taxon>Uroviricota</taxon>
        <taxon>Caudoviricetes</taxon>
        <taxon>Stephanstirmvirinae</taxon>
    </lineage>
</organism>
<gene>
    <name evidence="1" type="ORF">MVUOKPPV_CDS0255</name>
</gene>
<evidence type="ECO:0000313" key="2">
    <source>
        <dbReference type="Proteomes" id="UP001365931"/>
    </source>
</evidence>